<organism evidence="10">
    <name type="scientific">Micromonospora sp. CCTCC AA 2012012</name>
    <dbReference type="NCBI Taxonomy" id="3111921"/>
    <lineage>
        <taxon>Bacteria</taxon>
        <taxon>Bacillati</taxon>
        <taxon>Actinomycetota</taxon>
        <taxon>Actinomycetes</taxon>
        <taxon>Micromonosporales</taxon>
        <taxon>Micromonosporaceae</taxon>
        <taxon>Micromonospora</taxon>
    </lineage>
</organism>
<dbReference type="InterPro" id="IPR009081">
    <property type="entry name" value="PP-bd_ACP"/>
</dbReference>
<accession>A0AAU8HCE2</accession>
<keyword evidence="3" id="KW-0808">Transferase</keyword>
<dbReference type="InterPro" id="IPR036736">
    <property type="entry name" value="ACP-like_sf"/>
</dbReference>
<dbReference type="EMBL" id="CP159342">
    <property type="protein sequence ID" value="XCH74183.1"/>
    <property type="molecule type" value="Genomic_DNA"/>
</dbReference>
<sequence>MSSESVSGPVAIVGMGCRLPGGIGSPDQLWDLLAAERDVIGTVPDDRWAGYAGRGPEHAAAVRRAIRAGGYLDDVAGFDADFFGISPREAELMDPQQRITLEVAWETLEHAGIAPGGLAASDTAVFMGVCTDDYGRRLLEDLPRLEAWSGIGASMCAVANRVSHALDLRGPSVTLDTACSASLVAIHQACRSLQAGETSLALAGGVMLVTSPGFALALEAAGALSPDGTSRAFDAAANGYVRSEGCAILALKRLADAERDGDRVLAVIRGSAVCQDGRTNGIMAPSEEAQSRLVRLACRDAGVTPADLGYVEAHGTGTGVGDPIEIRALAATAGADRPAGQPCLIGSVKTNVGHLEAASGVVGIMKTVLALRHGEIPATLSRTGLNPHIDWADSGLRVVTHATPWPRDPRSPRLAGIGNYGYGGTLAHVVVAEPPEATPEPVAPARTPMVVPLSGTSPAALRAQAAAVAAALTADPDLPAVAAAATLALRRTARQSRSCLLAADRDELVARLHDVAAGRPAPGTVEESVVRAPAGPHAVWVFSGHGAQWSGMGRDLLRDEPALGAVCDEVDAVFRAELGIGPRQAIADGDFTDVATAQAMTFVLQVGLARVWQSYGLRPAAIIGHSVGEIAAAVVAGMLDLTDAARLICRRSLLLRRVAGRGAMAMVDLPFADTADRVAGLAGVTAAIAAAPRSTVVSGDVAAVDALAARWAAEGLLVRRVAADVAFHSAQMDPLLPDLAAVPVSPRPAQLPVYSTALADPRSGRSRDAAYWAVNLREPVRFAQAVAAAAADGHRVFLEVSTHPVVAHSVLETLAASGADDGAVVPTLRRGAGDRATLLTHLGRLHCLGVPVDWHTLHPTPAWADLPTTVWQHRRFWVDEVPPPASAGLRHDVESHTVLGHRTRVQGPVPATLWQTRLDAESRPYPGGHRVLGTEILPAAVVLTTFLDAADVGLSDVALRVPVTLSAARDVQVVAQDDALTLSSRPVGEPDDHSWHTHATATRGPAGDGPPPTVGPPDAGEPPEPEETRDPDAVMALLAEIGVVGIGFPWQVRTLRRGPETLTCRIAADPDGLLPRASWASLLDGALSAAPILFPGAPLLRMPADLATVTVHGEPPAEATVRIRLVDVRWTGDVADQVTVDITATGPDGAGLRLRGVRFAAVQPTAAETPGAANDDLAGPDWWSLPGELLPDQVESVVREVVAAELRLGPDGLDRRRPLSDLGVDSLLGQSICLRLDRRFPVPLPSSLLWDRPTIGAITAYLTELVAAAREEAPAADLAGRAA</sequence>
<dbReference type="GO" id="GO:0004315">
    <property type="term" value="F:3-oxoacyl-[acyl-carrier-protein] synthase activity"/>
    <property type="evidence" value="ECO:0007669"/>
    <property type="project" value="InterPro"/>
</dbReference>
<dbReference type="InterPro" id="IPR049900">
    <property type="entry name" value="PKS_mFAS_DH"/>
</dbReference>
<feature type="domain" description="Ketosynthase family 3 (KS3)" evidence="7">
    <location>
        <begin position="7"/>
        <end position="433"/>
    </location>
</feature>
<dbReference type="GO" id="GO:0006633">
    <property type="term" value="P:fatty acid biosynthetic process"/>
    <property type="evidence" value="ECO:0007669"/>
    <property type="project" value="InterPro"/>
</dbReference>
<feature type="domain" description="PKS/mFAS DH" evidence="8">
    <location>
        <begin position="896"/>
        <end position="1168"/>
    </location>
</feature>
<dbReference type="SUPFAM" id="SSF55048">
    <property type="entry name" value="Probable ACP-binding domain of malonyl-CoA ACP transacylase"/>
    <property type="match status" value="1"/>
</dbReference>
<dbReference type="InterPro" id="IPR032821">
    <property type="entry name" value="PKS_assoc"/>
</dbReference>
<name>A0AAU8HCE2_9ACTN</name>
<feature type="domain" description="Carrier" evidence="6">
    <location>
        <begin position="1192"/>
        <end position="1266"/>
    </location>
</feature>
<dbReference type="PROSITE" id="PS50075">
    <property type="entry name" value="CARRIER"/>
    <property type="match status" value="1"/>
</dbReference>
<dbReference type="Pfam" id="PF00698">
    <property type="entry name" value="Acyl_transf_1"/>
    <property type="match status" value="1"/>
</dbReference>
<dbReference type="SMART" id="SM00827">
    <property type="entry name" value="PKS_AT"/>
    <property type="match status" value="1"/>
</dbReference>
<dbReference type="InterPro" id="IPR050091">
    <property type="entry name" value="PKS_NRPS_Biosynth_Enz"/>
</dbReference>
<dbReference type="GO" id="GO:0005886">
    <property type="term" value="C:plasma membrane"/>
    <property type="evidence" value="ECO:0007669"/>
    <property type="project" value="TreeGrafter"/>
</dbReference>
<proteinExistence type="predicted"/>
<dbReference type="Pfam" id="PF02801">
    <property type="entry name" value="Ketoacyl-synt_C"/>
    <property type="match status" value="1"/>
</dbReference>
<dbReference type="InterPro" id="IPR014031">
    <property type="entry name" value="Ketoacyl_synth_C"/>
</dbReference>
<dbReference type="Pfam" id="PF16197">
    <property type="entry name" value="KAsynt_C_assoc"/>
    <property type="match status" value="1"/>
</dbReference>
<dbReference type="FunFam" id="3.40.47.10:FF:000019">
    <property type="entry name" value="Polyketide synthase type I"/>
    <property type="match status" value="1"/>
</dbReference>
<dbReference type="SMART" id="SM00825">
    <property type="entry name" value="PKS_KS"/>
    <property type="match status" value="1"/>
</dbReference>
<evidence type="ECO:0000313" key="10">
    <source>
        <dbReference type="EMBL" id="XCH74183.1"/>
    </source>
</evidence>
<dbReference type="SMART" id="SM00826">
    <property type="entry name" value="PKS_DH"/>
    <property type="match status" value="1"/>
</dbReference>
<dbReference type="SUPFAM" id="SSF47336">
    <property type="entry name" value="ACP-like"/>
    <property type="match status" value="1"/>
</dbReference>
<dbReference type="Pfam" id="PF21089">
    <property type="entry name" value="PKS_DH_N"/>
    <property type="match status" value="1"/>
</dbReference>
<keyword evidence="1" id="KW-0596">Phosphopantetheine</keyword>
<feature type="region of interest" description="N-terminal hotdog fold" evidence="4">
    <location>
        <begin position="896"/>
        <end position="1010"/>
    </location>
</feature>
<dbReference type="InterPro" id="IPR042104">
    <property type="entry name" value="PKS_dehydratase_sf"/>
</dbReference>
<dbReference type="PROSITE" id="PS52004">
    <property type="entry name" value="KS3_2"/>
    <property type="match status" value="1"/>
</dbReference>
<dbReference type="SMART" id="SM01294">
    <property type="entry name" value="PKS_PP_betabranch"/>
    <property type="match status" value="1"/>
</dbReference>
<dbReference type="GO" id="GO:0004312">
    <property type="term" value="F:fatty acid synthase activity"/>
    <property type="evidence" value="ECO:0007669"/>
    <property type="project" value="TreeGrafter"/>
</dbReference>
<evidence type="ECO:0000259" key="6">
    <source>
        <dbReference type="PROSITE" id="PS50075"/>
    </source>
</evidence>
<dbReference type="Gene3D" id="3.40.366.10">
    <property type="entry name" value="Malonyl-Coenzyme A Acyl Carrier Protein, domain 2"/>
    <property type="match status" value="1"/>
</dbReference>
<dbReference type="InterPro" id="IPR020807">
    <property type="entry name" value="PKS_DH"/>
</dbReference>
<dbReference type="PROSITE" id="PS52019">
    <property type="entry name" value="PKS_MFAS_DH"/>
    <property type="match status" value="1"/>
</dbReference>
<dbReference type="SUPFAM" id="SSF52151">
    <property type="entry name" value="FabD/lysophospholipase-like"/>
    <property type="match status" value="1"/>
</dbReference>
<dbReference type="InterPro" id="IPR001227">
    <property type="entry name" value="Ac_transferase_dom_sf"/>
</dbReference>
<feature type="region of interest" description="C-terminal hotdog fold" evidence="4">
    <location>
        <begin position="1025"/>
        <end position="1168"/>
    </location>
</feature>
<evidence type="ECO:0000256" key="4">
    <source>
        <dbReference type="PROSITE-ProRule" id="PRU01363"/>
    </source>
</evidence>
<evidence type="ECO:0000259" key="8">
    <source>
        <dbReference type="PROSITE" id="PS52019"/>
    </source>
</evidence>
<dbReference type="PROSITE" id="PS00606">
    <property type="entry name" value="KS3_1"/>
    <property type="match status" value="1"/>
</dbReference>
<gene>
    <name evidence="10" type="ORF">ABUL08_28615</name>
    <name evidence="9" type="ORF">VK199_28530</name>
</gene>
<dbReference type="Pfam" id="PF00550">
    <property type="entry name" value="PP-binding"/>
    <property type="match status" value="1"/>
</dbReference>
<feature type="active site" description="Proton acceptor; for dehydratase activity" evidence="4">
    <location>
        <position position="929"/>
    </location>
</feature>
<dbReference type="InterPro" id="IPR016036">
    <property type="entry name" value="Malonyl_transacylase_ACP-bd"/>
</dbReference>
<dbReference type="RefSeq" id="WP_350933149.1">
    <property type="nucleotide sequence ID" value="NZ_CP157762.1"/>
</dbReference>
<evidence type="ECO:0000256" key="5">
    <source>
        <dbReference type="SAM" id="MobiDB-lite"/>
    </source>
</evidence>
<dbReference type="Gene3D" id="3.30.70.3290">
    <property type="match status" value="1"/>
</dbReference>
<keyword evidence="2" id="KW-0597">Phosphoprotein</keyword>
<dbReference type="CDD" id="cd00833">
    <property type="entry name" value="PKS"/>
    <property type="match status" value="1"/>
</dbReference>
<dbReference type="InterPro" id="IPR049552">
    <property type="entry name" value="PKS_DH_N"/>
</dbReference>
<dbReference type="Gene3D" id="3.10.129.110">
    <property type="entry name" value="Polyketide synthase dehydratase"/>
    <property type="match status" value="1"/>
</dbReference>
<dbReference type="Gene3D" id="1.10.1200.10">
    <property type="entry name" value="ACP-like"/>
    <property type="match status" value="1"/>
</dbReference>
<dbReference type="SUPFAM" id="SSF53901">
    <property type="entry name" value="Thiolase-like"/>
    <property type="match status" value="1"/>
</dbReference>
<reference evidence="10" key="2">
    <citation type="submission" date="2024-06" db="EMBL/GenBank/DDBJ databases">
        <title>Micromonospora mangrovi CCTCC AA 2012012 genome sequences.</title>
        <authorList>
            <person name="Gao J."/>
        </authorList>
    </citation>
    <scope>NUCLEOTIDE SEQUENCE</scope>
    <source>
        <strain evidence="10">CCTCC AA 2012012</strain>
    </source>
</reference>
<feature type="active site" description="Proton donor; for dehydratase activity" evidence="4">
    <location>
        <position position="1084"/>
    </location>
</feature>
<dbReference type="InterPro" id="IPR018201">
    <property type="entry name" value="Ketoacyl_synth_AS"/>
</dbReference>
<dbReference type="PANTHER" id="PTHR43775:SF37">
    <property type="entry name" value="SI:DKEY-61P9.11"/>
    <property type="match status" value="1"/>
</dbReference>
<evidence type="ECO:0000256" key="1">
    <source>
        <dbReference type="ARBA" id="ARBA00022450"/>
    </source>
</evidence>
<feature type="region of interest" description="Disordered" evidence="5">
    <location>
        <begin position="982"/>
        <end position="1029"/>
    </location>
</feature>
<dbReference type="GO" id="GO:0071770">
    <property type="term" value="P:DIM/DIP cell wall layer assembly"/>
    <property type="evidence" value="ECO:0007669"/>
    <property type="project" value="TreeGrafter"/>
</dbReference>
<evidence type="ECO:0000256" key="3">
    <source>
        <dbReference type="ARBA" id="ARBA00022679"/>
    </source>
</evidence>
<protein>
    <submittedName>
        <fullName evidence="10">Beta-ketoacyl synthase N-terminal-like domain-containing protein</fullName>
    </submittedName>
</protein>
<dbReference type="Pfam" id="PF00109">
    <property type="entry name" value="ketoacyl-synt"/>
    <property type="match status" value="1"/>
</dbReference>
<dbReference type="GO" id="GO:0005737">
    <property type="term" value="C:cytoplasm"/>
    <property type="evidence" value="ECO:0007669"/>
    <property type="project" value="TreeGrafter"/>
</dbReference>
<dbReference type="SMART" id="SM00823">
    <property type="entry name" value="PKS_PP"/>
    <property type="match status" value="1"/>
</dbReference>
<evidence type="ECO:0000313" key="9">
    <source>
        <dbReference type="EMBL" id="XBP93485.1"/>
    </source>
</evidence>
<dbReference type="EMBL" id="CP157762">
    <property type="protein sequence ID" value="XBP93485.1"/>
    <property type="molecule type" value="Genomic_DNA"/>
</dbReference>
<feature type="compositionally biased region" description="Pro residues" evidence="5">
    <location>
        <begin position="1008"/>
        <end position="1020"/>
    </location>
</feature>
<dbReference type="InterPro" id="IPR014043">
    <property type="entry name" value="Acyl_transferase_dom"/>
</dbReference>
<dbReference type="PANTHER" id="PTHR43775">
    <property type="entry name" value="FATTY ACID SYNTHASE"/>
    <property type="match status" value="1"/>
</dbReference>
<dbReference type="InterPro" id="IPR016039">
    <property type="entry name" value="Thiolase-like"/>
</dbReference>
<dbReference type="GO" id="GO:0031177">
    <property type="term" value="F:phosphopantetheine binding"/>
    <property type="evidence" value="ECO:0007669"/>
    <property type="project" value="InterPro"/>
</dbReference>
<dbReference type="InterPro" id="IPR014030">
    <property type="entry name" value="Ketoacyl_synth_N"/>
</dbReference>
<dbReference type="InterPro" id="IPR020806">
    <property type="entry name" value="PKS_PP-bd"/>
</dbReference>
<evidence type="ECO:0000256" key="2">
    <source>
        <dbReference type="ARBA" id="ARBA00022553"/>
    </source>
</evidence>
<dbReference type="Gene3D" id="3.40.47.10">
    <property type="match status" value="1"/>
</dbReference>
<evidence type="ECO:0000259" key="7">
    <source>
        <dbReference type="PROSITE" id="PS52004"/>
    </source>
</evidence>
<dbReference type="InterPro" id="IPR016035">
    <property type="entry name" value="Acyl_Trfase/lysoPLipase"/>
</dbReference>
<dbReference type="InterPro" id="IPR020841">
    <property type="entry name" value="PKS_Beta-ketoAc_synthase_dom"/>
</dbReference>
<reference evidence="9" key="1">
    <citation type="submission" date="2024-01" db="EMBL/GenBank/DDBJ databases">
        <title>The genome sequence of Micromonospora mangrovi CCTCC AA 2012012.</title>
        <authorList>
            <person name="Gao J."/>
        </authorList>
    </citation>
    <scope>NUCLEOTIDE SEQUENCE</scope>
    <source>
        <strain evidence="9">CCTCC AA 2012012</strain>
    </source>
</reference>